<sequence length="286" mass="33061">MELEKIIHTRFNMSNVKFEKKWECGLTKPEFVTGINDFGGEQMTEYYCETCIKTHKFMDEWSGLQTTSLCLLPGSDDDQHQNSHPETSSKNPTFSTKVRCFVQGSMRAISNVAEESTKTGCLTGLTKEEMNYAKMGMIVLNILADVLYDLLRPDKPHLPPRSDCDITYLYKELRRLNKNIPSNQWGGTWQTILVTDIAIGDDIERIRLTRNDLQHSRQFTLDDTRFNDLYVIIVDLVKRFDLHNKPARLYTDQLKEIIAKTVSEEEAKCIKHQLINELKLGKLTFI</sequence>
<keyword evidence="3" id="KW-1185">Reference proteome</keyword>
<name>A0A8S3U9I8_MYTED</name>
<feature type="domain" description="DZIP3-like HEPN" evidence="1">
    <location>
        <begin position="141"/>
        <end position="243"/>
    </location>
</feature>
<evidence type="ECO:0000259" key="1">
    <source>
        <dbReference type="Pfam" id="PF18738"/>
    </source>
</evidence>
<evidence type="ECO:0000313" key="3">
    <source>
        <dbReference type="Proteomes" id="UP000683360"/>
    </source>
</evidence>
<gene>
    <name evidence="2" type="ORF">MEDL_54672</name>
</gene>
<dbReference type="Proteomes" id="UP000683360">
    <property type="component" value="Unassembled WGS sequence"/>
</dbReference>
<reference evidence="2" key="1">
    <citation type="submission" date="2021-03" db="EMBL/GenBank/DDBJ databases">
        <authorList>
            <person name="Bekaert M."/>
        </authorList>
    </citation>
    <scope>NUCLEOTIDE SEQUENCE</scope>
</reference>
<dbReference type="Pfam" id="PF18738">
    <property type="entry name" value="HEPN_DZIP3"/>
    <property type="match status" value="1"/>
</dbReference>
<dbReference type="AlphaFoldDB" id="A0A8S3U9I8"/>
<evidence type="ECO:0000313" key="2">
    <source>
        <dbReference type="EMBL" id="CAG2242501.1"/>
    </source>
</evidence>
<comment type="caution">
    <text evidence="2">The sequence shown here is derived from an EMBL/GenBank/DDBJ whole genome shotgun (WGS) entry which is preliminary data.</text>
</comment>
<accession>A0A8S3U9I8</accession>
<dbReference type="OrthoDB" id="6138551at2759"/>
<dbReference type="InterPro" id="IPR041249">
    <property type="entry name" value="HEPN_DZIP3"/>
</dbReference>
<proteinExistence type="predicted"/>
<dbReference type="EMBL" id="CAJPWZ010002674">
    <property type="protein sequence ID" value="CAG2242501.1"/>
    <property type="molecule type" value="Genomic_DNA"/>
</dbReference>
<protein>
    <recommendedName>
        <fullName evidence="1">DZIP3-like HEPN domain-containing protein</fullName>
    </recommendedName>
</protein>
<organism evidence="2 3">
    <name type="scientific">Mytilus edulis</name>
    <name type="common">Blue mussel</name>
    <dbReference type="NCBI Taxonomy" id="6550"/>
    <lineage>
        <taxon>Eukaryota</taxon>
        <taxon>Metazoa</taxon>
        <taxon>Spiralia</taxon>
        <taxon>Lophotrochozoa</taxon>
        <taxon>Mollusca</taxon>
        <taxon>Bivalvia</taxon>
        <taxon>Autobranchia</taxon>
        <taxon>Pteriomorphia</taxon>
        <taxon>Mytilida</taxon>
        <taxon>Mytiloidea</taxon>
        <taxon>Mytilidae</taxon>
        <taxon>Mytilinae</taxon>
        <taxon>Mytilus</taxon>
    </lineage>
</organism>